<proteinExistence type="inferred from homology"/>
<keyword evidence="2 3" id="KW-0732">Signal</keyword>
<reference evidence="4 5" key="1">
    <citation type="journal article" date="2016" name="DNA Res.">
        <title>The draft genome of MD-2 pineapple using hybrid error correction of long reads.</title>
        <authorList>
            <person name="Redwan R.M."/>
            <person name="Saidin A."/>
            <person name="Kumar S.V."/>
        </authorList>
    </citation>
    <scope>NUCLEOTIDE SEQUENCE [LARGE SCALE GENOMIC DNA]</scope>
    <source>
        <strain evidence="5">cv. MD2</strain>
        <tissue evidence="4">Leaf</tissue>
    </source>
</reference>
<evidence type="ECO:0000313" key="5">
    <source>
        <dbReference type="Proteomes" id="UP000092600"/>
    </source>
</evidence>
<evidence type="ECO:0000256" key="2">
    <source>
        <dbReference type="ARBA" id="ARBA00022729"/>
    </source>
</evidence>
<dbReference type="PANTHER" id="PTHR45642:SF139">
    <property type="entry name" value="SGNH HYDROLASE-TYPE ESTERASE DOMAIN-CONTAINING PROTEIN"/>
    <property type="match status" value="1"/>
</dbReference>
<evidence type="ECO:0000256" key="3">
    <source>
        <dbReference type="SAM" id="SignalP"/>
    </source>
</evidence>
<dbReference type="Proteomes" id="UP000092600">
    <property type="component" value="Unassembled WGS sequence"/>
</dbReference>
<dbReference type="InterPro" id="IPR050592">
    <property type="entry name" value="GDSL_lipolytic_enzyme"/>
</dbReference>
<protein>
    <submittedName>
        <fullName evidence="4">GDSL esterase/lipase</fullName>
    </submittedName>
</protein>
<sequence length="551" mass="60356">MSQPLLLLSLLFLLFSMITTTKPQPHSNFSAAFYFGDSTLDTGNNAHISTLVAANHFPYGTDFLPGHNPTGRFSNGRLVPDLLSSKLGLRNLSPPFLDPQLSDRDVKAGVVNFASAGSGFDDETSAIMNTIPMSEQLKMFKAYLGRLERIVGKEEALRMVNGGLFFVSSGSNDFTMNFSRWRNNSQQLKGKLSLSSYMITTSSASRVIKPNPPNFPAAFFFGDSSFDTGNNKYILTFAKANHFPYGRDFPGGNPTGRFSNGQLVPDLLSADLGIVSLSAPFLDPQISDKDVLKGANFASAGSGFDDVTSAVTNTIPIARQLELFKVYLGRLRKVAGEEEASRIVGSGLVLISAGTNDFLINFYDLPSRRLEFSIGEYQDFVLKKVESALKELYKLGGRLFAVAGLPPIGCIPLQITLHHSFDRTCVEEENADSVAYNVKLQKLLLKLQQTLPGSKFVYMNSYDALSEILNNPSKYGKPLNLHAVSTVGFEETKRGCCGTGLTEVGPLCNFLTPTCQDASSFVFYDAVHPSEKVYRLATDYILEHVIPHLRV</sequence>
<comment type="similarity">
    <text evidence="1">Belongs to the 'GDSL' lipolytic enzyme family.</text>
</comment>
<dbReference type="Gene3D" id="3.40.50.1110">
    <property type="entry name" value="SGNH hydrolase"/>
    <property type="match status" value="2"/>
</dbReference>
<dbReference type="CDD" id="cd01837">
    <property type="entry name" value="SGNH_plant_lipase_like"/>
    <property type="match status" value="1"/>
</dbReference>
<dbReference type="PANTHER" id="PTHR45642">
    <property type="entry name" value="GDSL ESTERASE/LIPASE EXL3"/>
    <property type="match status" value="1"/>
</dbReference>
<name>A0A199UD07_ANACO</name>
<organism evidence="4 5">
    <name type="scientific">Ananas comosus</name>
    <name type="common">Pineapple</name>
    <name type="synonym">Ananas ananas</name>
    <dbReference type="NCBI Taxonomy" id="4615"/>
    <lineage>
        <taxon>Eukaryota</taxon>
        <taxon>Viridiplantae</taxon>
        <taxon>Streptophyta</taxon>
        <taxon>Embryophyta</taxon>
        <taxon>Tracheophyta</taxon>
        <taxon>Spermatophyta</taxon>
        <taxon>Magnoliopsida</taxon>
        <taxon>Liliopsida</taxon>
        <taxon>Poales</taxon>
        <taxon>Bromeliaceae</taxon>
        <taxon>Bromelioideae</taxon>
        <taxon>Ananas</taxon>
    </lineage>
</organism>
<dbReference type="InterPro" id="IPR001087">
    <property type="entry name" value="GDSL"/>
</dbReference>
<dbReference type="STRING" id="4615.A0A199UD07"/>
<comment type="caution">
    <text evidence="4">The sequence shown here is derived from an EMBL/GenBank/DDBJ whole genome shotgun (WGS) entry which is preliminary data.</text>
</comment>
<dbReference type="FunFam" id="3.40.50.1110:FF:000003">
    <property type="entry name" value="GDSL esterase/lipase APG"/>
    <property type="match status" value="1"/>
</dbReference>
<accession>A0A199UD07</accession>
<evidence type="ECO:0000313" key="4">
    <source>
        <dbReference type="EMBL" id="OAY62618.1"/>
    </source>
</evidence>
<dbReference type="EMBL" id="LSRQ01008448">
    <property type="protein sequence ID" value="OAY62618.1"/>
    <property type="molecule type" value="Genomic_DNA"/>
</dbReference>
<gene>
    <name evidence="4" type="ORF">ACMD2_01144</name>
</gene>
<dbReference type="GO" id="GO:0016788">
    <property type="term" value="F:hydrolase activity, acting on ester bonds"/>
    <property type="evidence" value="ECO:0007669"/>
    <property type="project" value="InterPro"/>
</dbReference>
<dbReference type="InterPro" id="IPR036514">
    <property type="entry name" value="SGNH_hydro_sf"/>
</dbReference>
<dbReference type="AlphaFoldDB" id="A0A199UD07"/>
<feature type="signal peptide" evidence="3">
    <location>
        <begin position="1"/>
        <end position="23"/>
    </location>
</feature>
<feature type="chain" id="PRO_5008285188" evidence="3">
    <location>
        <begin position="24"/>
        <end position="551"/>
    </location>
</feature>
<dbReference type="Pfam" id="PF00657">
    <property type="entry name" value="Lipase_GDSL"/>
    <property type="match status" value="2"/>
</dbReference>
<dbReference type="InterPro" id="IPR035669">
    <property type="entry name" value="SGNH_plant_lipase-like"/>
</dbReference>
<evidence type="ECO:0000256" key="1">
    <source>
        <dbReference type="ARBA" id="ARBA00008668"/>
    </source>
</evidence>
<dbReference type="SUPFAM" id="SSF52266">
    <property type="entry name" value="SGNH hydrolase"/>
    <property type="match status" value="1"/>
</dbReference>